<dbReference type="RefSeq" id="WP_244712981.1">
    <property type="nucleotide sequence ID" value="NZ_CP095073.1"/>
</dbReference>
<sequence length="65" mass="7598">MGRDEHRHSKGKNKRKLPQTPKNLKRDGIDVEFSSQLADEEDWKAVERAQAADLRAHSKMNKEER</sequence>
<dbReference type="Proteomes" id="UP000831787">
    <property type="component" value="Chromosome"/>
</dbReference>
<reference evidence="2 3" key="1">
    <citation type="submission" date="2022-04" db="EMBL/GenBank/DDBJ databases">
        <title>Halobacillus sp. isolated from saltern.</title>
        <authorList>
            <person name="Won M."/>
            <person name="Lee C.-M."/>
            <person name="Woen H.-Y."/>
            <person name="Kwon S.-W."/>
        </authorList>
    </citation>
    <scope>NUCLEOTIDE SEQUENCE [LARGE SCALE GENOMIC DNA]</scope>
    <source>
        <strain evidence="2 3">SSBR10-3</strain>
    </source>
</reference>
<gene>
    <name evidence="2" type="ORF">MUN89_08825</name>
</gene>
<keyword evidence="3" id="KW-1185">Reference proteome</keyword>
<evidence type="ECO:0000313" key="3">
    <source>
        <dbReference type="Proteomes" id="UP000831787"/>
    </source>
</evidence>
<dbReference type="InterPro" id="IPR025435">
    <property type="entry name" value="YfhD-like"/>
</dbReference>
<evidence type="ECO:0000256" key="1">
    <source>
        <dbReference type="SAM" id="MobiDB-lite"/>
    </source>
</evidence>
<proteinExistence type="predicted"/>
<organism evidence="2 3">
    <name type="scientific">Halobacillus salinarum</name>
    <dbReference type="NCBI Taxonomy" id="2932257"/>
    <lineage>
        <taxon>Bacteria</taxon>
        <taxon>Bacillati</taxon>
        <taxon>Bacillota</taxon>
        <taxon>Bacilli</taxon>
        <taxon>Bacillales</taxon>
        <taxon>Bacillaceae</taxon>
        <taxon>Halobacillus</taxon>
    </lineage>
</organism>
<feature type="region of interest" description="Disordered" evidence="1">
    <location>
        <begin position="1"/>
        <end position="30"/>
    </location>
</feature>
<dbReference type="Pfam" id="PF14151">
    <property type="entry name" value="YfhD"/>
    <property type="match status" value="1"/>
</dbReference>
<protein>
    <submittedName>
        <fullName evidence="2">YfhD family protein</fullName>
    </submittedName>
</protein>
<name>A0ABY4EPC3_9BACI</name>
<dbReference type="EMBL" id="CP095073">
    <property type="protein sequence ID" value="UOQ46003.1"/>
    <property type="molecule type" value="Genomic_DNA"/>
</dbReference>
<feature type="compositionally biased region" description="Basic residues" evidence="1">
    <location>
        <begin position="8"/>
        <end position="17"/>
    </location>
</feature>
<evidence type="ECO:0000313" key="2">
    <source>
        <dbReference type="EMBL" id="UOQ46003.1"/>
    </source>
</evidence>
<accession>A0ABY4EPC3</accession>